<sequence length="215" mass="24187">MKALRALRTLTSTLSSKPEKAHLNPILLYRFYTAQPQEQDTYHHTLTSEDESSADSVFDSAHYTLPEKLSFDSEAESTIQPTWDVNFREKANRRIFGERTQLGVSSIIERKKQEKRLRVVEREEEKRRRASVLAKALLKAALEQPDEDEGVGESLVVTEEDQKSLSVGIIGAPNAGKSALTNYMVGVDQDTSESVAGKWLCRCRSRGFSHSICLI</sequence>
<dbReference type="InterPro" id="IPR027417">
    <property type="entry name" value="P-loop_NTPase"/>
</dbReference>
<dbReference type="EMBL" id="CAUOFW020003744">
    <property type="protein sequence ID" value="CAK9161823.1"/>
    <property type="molecule type" value="Genomic_DNA"/>
</dbReference>
<dbReference type="Gene3D" id="3.40.50.300">
    <property type="entry name" value="P-loop containing nucleotide triphosphate hydrolases"/>
    <property type="match status" value="1"/>
</dbReference>
<dbReference type="SUPFAM" id="SSF52540">
    <property type="entry name" value="P-loop containing nucleoside triphosphate hydrolases"/>
    <property type="match status" value="1"/>
</dbReference>
<evidence type="ECO:0000313" key="1">
    <source>
        <dbReference type="EMBL" id="CAK9161823.1"/>
    </source>
</evidence>
<evidence type="ECO:0000313" key="2">
    <source>
        <dbReference type="Proteomes" id="UP001642360"/>
    </source>
</evidence>
<accession>A0ABC8SXA8</accession>
<dbReference type="PANTHER" id="PTHR42698">
    <property type="entry name" value="GTPASE ERA"/>
    <property type="match status" value="1"/>
</dbReference>
<dbReference type="InterPro" id="IPR005662">
    <property type="entry name" value="GTPase_Era-like"/>
</dbReference>
<dbReference type="PANTHER" id="PTHR42698:SF1">
    <property type="entry name" value="GTPASE ERA, MITOCHONDRIAL"/>
    <property type="match status" value="1"/>
</dbReference>
<evidence type="ECO:0008006" key="3">
    <source>
        <dbReference type="Google" id="ProtNLM"/>
    </source>
</evidence>
<comment type="caution">
    <text evidence="1">The sequence shown here is derived from an EMBL/GenBank/DDBJ whole genome shotgun (WGS) entry which is preliminary data.</text>
</comment>
<reference evidence="1 2" key="1">
    <citation type="submission" date="2024-02" db="EMBL/GenBank/DDBJ databases">
        <authorList>
            <person name="Vignale AGUSTIN F."/>
            <person name="Sosa J E."/>
            <person name="Modenutti C."/>
        </authorList>
    </citation>
    <scope>NUCLEOTIDE SEQUENCE [LARGE SCALE GENOMIC DNA]</scope>
</reference>
<keyword evidence="2" id="KW-1185">Reference proteome</keyword>
<dbReference type="Proteomes" id="UP001642360">
    <property type="component" value="Unassembled WGS sequence"/>
</dbReference>
<proteinExistence type="predicted"/>
<organism evidence="1 2">
    <name type="scientific">Ilex paraguariensis</name>
    <name type="common">yerba mate</name>
    <dbReference type="NCBI Taxonomy" id="185542"/>
    <lineage>
        <taxon>Eukaryota</taxon>
        <taxon>Viridiplantae</taxon>
        <taxon>Streptophyta</taxon>
        <taxon>Embryophyta</taxon>
        <taxon>Tracheophyta</taxon>
        <taxon>Spermatophyta</taxon>
        <taxon>Magnoliopsida</taxon>
        <taxon>eudicotyledons</taxon>
        <taxon>Gunneridae</taxon>
        <taxon>Pentapetalae</taxon>
        <taxon>asterids</taxon>
        <taxon>campanulids</taxon>
        <taxon>Aquifoliales</taxon>
        <taxon>Aquifoliaceae</taxon>
        <taxon>Ilex</taxon>
    </lineage>
</organism>
<gene>
    <name evidence="1" type="ORF">ILEXP_LOCUS30649</name>
</gene>
<dbReference type="AlphaFoldDB" id="A0ABC8SXA8"/>
<name>A0ABC8SXA8_9AQUA</name>
<protein>
    <recommendedName>
        <fullName evidence="3">G domain-containing protein</fullName>
    </recommendedName>
</protein>